<name>A0A844AIP7_RHIFR</name>
<dbReference type="Proteomes" id="UP000466694">
    <property type="component" value="Unassembled WGS sequence"/>
</dbReference>
<evidence type="ECO:0000313" key="1">
    <source>
        <dbReference type="EMBL" id="MQX13044.1"/>
    </source>
</evidence>
<gene>
    <name evidence="1" type="ORF">GHK48_33735</name>
</gene>
<evidence type="ECO:0000313" key="2">
    <source>
        <dbReference type="Proteomes" id="UP000466694"/>
    </source>
</evidence>
<accession>A0A844AIP7</accession>
<dbReference type="EMBL" id="WISZ01000246">
    <property type="protein sequence ID" value="MQX13044.1"/>
    <property type="molecule type" value="Genomic_DNA"/>
</dbReference>
<comment type="caution">
    <text evidence="1">The sequence shown here is derived from an EMBL/GenBank/DDBJ whole genome shotgun (WGS) entry which is preliminary data.</text>
</comment>
<organism evidence="1 2">
    <name type="scientific">Rhizobium fredii</name>
    <name type="common">Sinorhizobium fredii</name>
    <dbReference type="NCBI Taxonomy" id="380"/>
    <lineage>
        <taxon>Bacteria</taxon>
        <taxon>Pseudomonadati</taxon>
        <taxon>Pseudomonadota</taxon>
        <taxon>Alphaproteobacteria</taxon>
        <taxon>Hyphomicrobiales</taxon>
        <taxon>Rhizobiaceae</taxon>
        <taxon>Sinorhizobium/Ensifer group</taxon>
        <taxon>Sinorhizobium</taxon>
    </lineage>
</organism>
<reference evidence="1 2" key="1">
    <citation type="journal article" date="2013" name="Genome Biol.">
        <title>Comparative genomics of the core and accessory genomes of 48 Sinorhizobium strains comprising five genospecies.</title>
        <authorList>
            <person name="Sugawara M."/>
            <person name="Epstein B."/>
            <person name="Badgley B.D."/>
            <person name="Unno T."/>
            <person name="Xu L."/>
            <person name="Reese J."/>
            <person name="Gyaneshwar P."/>
            <person name="Denny R."/>
            <person name="Mudge J."/>
            <person name="Bharti A.K."/>
            <person name="Farmer A.D."/>
            <person name="May G.D."/>
            <person name="Woodward J.E."/>
            <person name="Medigue C."/>
            <person name="Vallenet D."/>
            <person name="Lajus A."/>
            <person name="Rouy Z."/>
            <person name="Martinez-Vaz B."/>
            <person name="Tiffin P."/>
            <person name="Young N.D."/>
            <person name="Sadowsky M.J."/>
        </authorList>
    </citation>
    <scope>NUCLEOTIDE SEQUENCE [LARGE SCALE GENOMIC DNA]</scope>
    <source>
        <strain evidence="1 2">USDA205</strain>
    </source>
</reference>
<dbReference type="AlphaFoldDB" id="A0A844AIP7"/>
<proteinExistence type="predicted"/>
<sequence>MSSFAGHAHFTPLALETVEQRLWNPGLRRYGRLVRECLHPVLLCETVGMGGPFHNVNAL</sequence>
<protein>
    <submittedName>
        <fullName evidence="1">Uncharacterized protein</fullName>
    </submittedName>
</protein>